<dbReference type="Proteomes" id="UP000320496">
    <property type="component" value="Chromosome"/>
</dbReference>
<organism evidence="3 4">
    <name type="scientific">Maioricimonas rarisocia</name>
    <dbReference type="NCBI Taxonomy" id="2528026"/>
    <lineage>
        <taxon>Bacteria</taxon>
        <taxon>Pseudomonadati</taxon>
        <taxon>Planctomycetota</taxon>
        <taxon>Planctomycetia</taxon>
        <taxon>Planctomycetales</taxon>
        <taxon>Planctomycetaceae</taxon>
        <taxon>Maioricimonas</taxon>
    </lineage>
</organism>
<dbReference type="InterPro" id="IPR050287">
    <property type="entry name" value="MTA/SAH_deaminase"/>
</dbReference>
<protein>
    <submittedName>
        <fullName evidence="3">Aminodeoxyfutalosine deaminase</fullName>
        <ecNumber evidence="3">3.5.4.-</ecNumber>
    </submittedName>
</protein>
<keyword evidence="1 3" id="KW-0378">Hydrolase</keyword>
<dbReference type="PANTHER" id="PTHR43794">
    <property type="entry name" value="AMINOHYDROLASE SSNA-RELATED"/>
    <property type="match status" value="1"/>
</dbReference>
<dbReference type="EC" id="3.5.4.-" evidence="3"/>
<dbReference type="SUPFAM" id="SSF51556">
    <property type="entry name" value="Metallo-dependent hydrolases"/>
    <property type="match status" value="1"/>
</dbReference>
<evidence type="ECO:0000313" key="3">
    <source>
        <dbReference type="EMBL" id="QDU40639.1"/>
    </source>
</evidence>
<dbReference type="InterPro" id="IPR006680">
    <property type="entry name" value="Amidohydro-rel"/>
</dbReference>
<dbReference type="OrthoDB" id="9807210at2"/>
<dbReference type="Pfam" id="PF01979">
    <property type="entry name" value="Amidohydro_1"/>
    <property type="match status" value="1"/>
</dbReference>
<evidence type="ECO:0000259" key="2">
    <source>
        <dbReference type="Pfam" id="PF01979"/>
    </source>
</evidence>
<dbReference type="RefSeq" id="WP_145371911.1">
    <property type="nucleotide sequence ID" value="NZ_CP036275.1"/>
</dbReference>
<keyword evidence="4" id="KW-1185">Reference proteome</keyword>
<dbReference type="EMBL" id="CP036275">
    <property type="protein sequence ID" value="QDU40639.1"/>
    <property type="molecule type" value="Genomic_DNA"/>
</dbReference>
<reference evidence="3 4" key="1">
    <citation type="submission" date="2019-02" db="EMBL/GenBank/DDBJ databases">
        <title>Deep-cultivation of Planctomycetes and their phenomic and genomic characterization uncovers novel biology.</title>
        <authorList>
            <person name="Wiegand S."/>
            <person name="Jogler M."/>
            <person name="Boedeker C."/>
            <person name="Pinto D."/>
            <person name="Vollmers J."/>
            <person name="Rivas-Marin E."/>
            <person name="Kohn T."/>
            <person name="Peeters S.H."/>
            <person name="Heuer A."/>
            <person name="Rast P."/>
            <person name="Oberbeckmann S."/>
            <person name="Bunk B."/>
            <person name="Jeske O."/>
            <person name="Meyerdierks A."/>
            <person name="Storesund J.E."/>
            <person name="Kallscheuer N."/>
            <person name="Luecker S."/>
            <person name="Lage O.M."/>
            <person name="Pohl T."/>
            <person name="Merkel B.J."/>
            <person name="Hornburger P."/>
            <person name="Mueller R.-W."/>
            <person name="Bruemmer F."/>
            <person name="Labrenz M."/>
            <person name="Spormann A.M."/>
            <person name="Op den Camp H."/>
            <person name="Overmann J."/>
            <person name="Amann R."/>
            <person name="Jetten M.S.M."/>
            <person name="Mascher T."/>
            <person name="Medema M.H."/>
            <person name="Devos D.P."/>
            <person name="Kaster A.-K."/>
            <person name="Ovreas L."/>
            <person name="Rohde M."/>
            <person name="Galperin M.Y."/>
            <person name="Jogler C."/>
        </authorList>
    </citation>
    <scope>NUCLEOTIDE SEQUENCE [LARGE SCALE GENOMIC DNA]</scope>
    <source>
        <strain evidence="3 4">Mal4</strain>
    </source>
</reference>
<dbReference type="PANTHER" id="PTHR43794:SF11">
    <property type="entry name" value="AMIDOHYDROLASE-RELATED DOMAIN-CONTAINING PROTEIN"/>
    <property type="match status" value="1"/>
</dbReference>
<dbReference type="InterPro" id="IPR032466">
    <property type="entry name" value="Metal_Hydrolase"/>
</dbReference>
<dbReference type="AlphaFoldDB" id="A0A517ZDV8"/>
<evidence type="ECO:0000256" key="1">
    <source>
        <dbReference type="ARBA" id="ARBA00022801"/>
    </source>
</evidence>
<dbReference type="KEGG" id="mri:Mal4_49970"/>
<feature type="domain" description="Amidohydrolase-related" evidence="2">
    <location>
        <begin position="58"/>
        <end position="383"/>
    </location>
</feature>
<evidence type="ECO:0000313" key="4">
    <source>
        <dbReference type="Proteomes" id="UP000320496"/>
    </source>
</evidence>
<dbReference type="SUPFAM" id="SSF51338">
    <property type="entry name" value="Composite domain of metallo-dependent hydrolases"/>
    <property type="match status" value="1"/>
</dbReference>
<accession>A0A517ZDV8</accession>
<dbReference type="GO" id="GO:0016810">
    <property type="term" value="F:hydrolase activity, acting on carbon-nitrogen (but not peptide) bonds"/>
    <property type="evidence" value="ECO:0007669"/>
    <property type="project" value="InterPro"/>
</dbReference>
<sequence>MDRHGDTQADGVRLQARWLFPVAGEPIENGEIGIASGRIDYVGPIRSGSTLDLGNSAILPGLINAHTHLEFSTITSPLQPPRPFASWIGSVVQWRRERKRPAAEAIRIGLDESARSGVTMLAEIATSGWDDVRLSEGAPAVVRFQELLGLTDEAITAQVETAESIADAVKDDPQSRFGLSPHTPFTVHPELYRRTLEIARDANLPVAIHLAETTEELQLLAGGTGPLVAMLRNFGVWQEGLFPPGSRPLDWLKLLADVPRALVVHGNYLESDEIDWLADHPHVSVVYCPRTHAFFQHSPHPWRTMLARGVNVTLGTDSRASNPDLNLWDEVRFLADAHPDVPAETLLRLVTSNAARALGIDADRGTLAAGKAADLALFKLDGDGDDPWRALLAPGSRPVAAIRSGQWLSDPPTT</sequence>
<dbReference type="InterPro" id="IPR011059">
    <property type="entry name" value="Metal-dep_hydrolase_composite"/>
</dbReference>
<name>A0A517ZDV8_9PLAN</name>
<dbReference type="Gene3D" id="3.20.20.140">
    <property type="entry name" value="Metal-dependent hydrolases"/>
    <property type="match status" value="1"/>
</dbReference>
<gene>
    <name evidence="3" type="ORF">Mal4_49970</name>
</gene>
<proteinExistence type="predicted"/>